<evidence type="ECO:0000313" key="3">
    <source>
        <dbReference type="Proteomes" id="UP001163285"/>
    </source>
</evidence>
<reference evidence="2" key="1">
    <citation type="submission" date="2023-04" db="EMBL/GenBank/DDBJ databases">
        <title>Whole Genome Sequence of Multi-drug resistant Aeromonas caviae as a gut pathogen in newborn.</title>
        <authorList>
            <person name="Jadhav S.V."/>
            <person name="Saroj S.D."/>
            <person name="Saha U.B."/>
            <person name="Sen S."/>
            <person name="Kher A."/>
        </authorList>
    </citation>
    <scope>NUCLEOTIDE SEQUENCE</scope>
    <source>
        <strain evidence="2">SVJ23</strain>
    </source>
</reference>
<dbReference type="EMBL" id="CP110176">
    <property type="protein sequence ID" value="WGC86174.1"/>
    <property type="molecule type" value="Genomic_DNA"/>
</dbReference>
<proteinExistence type="predicted"/>
<organism evidence="2 3">
    <name type="scientific">Aeromonas caviae</name>
    <name type="common">Aeromonas punctata</name>
    <dbReference type="NCBI Taxonomy" id="648"/>
    <lineage>
        <taxon>Bacteria</taxon>
        <taxon>Pseudomonadati</taxon>
        <taxon>Pseudomonadota</taxon>
        <taxon>Gammaproteobacteria</taxon>
        <taxon>Aeromonadales</taxon>
        <taxon>Aeromonadaceae</taxon>
        <taxon>Aeromonas</taxon>
    </lineage>
</organism>
<protein>
    <submittedName>
        <fullName evidence="2">Uncharacterized protein</fullName>
    </submittedName>
</protein>
<accession>A0AAF0GC80</accession>
<keyword evidence="1" id="KW-0472">Membrane</keyword>
<dbReference type="AlphaFoldDB" id="A0AAF0GC80"/>
<gene>
    <name evidence="2" type="ORF">OJY61_23120</name>
</gene>
<keyword evidence="1" id="KW-0812">Transmembrane</keyword>
<dbReference type="RefSeq" id="WP_125117225.1">
    <property type="nucleotide sequence ID" value="NZ_AP019195.1"/>
</dbReference>
<feature type="transmembrane region" description="Helical" evidence="1">
    <location>
        <begin position="12"/>
        <end position="29"/>
    </location>
</feature>
<name>A0AAF0GC80_AERCA</name>
<sequence length="273" mass="30632">MIDFLRSIPTAIWSVALGSLITFLGVLISNSNNRKRLEIQLNHDAELKKIERKASIRREVYLSATEELVKANNYLGCLAQMDPTKTNIADGLQGFFISSAKLGLVAEQETGKALNDLMLAYSALFFRLLAKVSPISDSKTEINIINFHYEESQTEIKRILAAMTSQNESGSPDQVVFEALNKSFEFHSNRSKELTDERDQHWKRVNELTSKFAVEVAQEMKAIALLQLPVLVGIRKELDIETDIESYKQQALSSAETVSKQLDGFISAMENQA</sequence>
<dbReference type="Proteomes" id="UP001163285">
    <property type="component" value="Chromosome"/>
</dbReference>
<evidence type="ECO:0000256" key="1">
    <source>
        <dbReference type="SAM" id="Phobius"/>
    </source>
</evidence>
<keyword evidence="1" id="KW-1133">Transmembrane helix</keyword>
<evidence type="ECO:0000313" key="2">
    <source>
        <dbReference type="EMBL" id="WGC86174.1"/>
    </source>
</evidence>